<dbReference type="InterPro" id="IPR007278">
    <property type="entry name" value="DUF397"/>
</dbReference>
<evidence type="ECO:0000259" key="1">
    <source>
        <dbReference type="Pfam" id="PF04149"/>
    </source>
</evidence>
<name>A0ABU2MWB0_9ACTN</name>
<evidence type="ECO:0000313" key="3">
    <source>
        <dbReference type="Proteomes" id="UP001183246"/>
    </source>
</evidence>
<sequence length="66" mass="6724">MASDLRGACWVTSSYSNGGGNCVEVAGLTGTVAVRDSKAPHGPVLLLASGHFAAFIADVRAGRYDV</sequence>
<organism evidence="2 3">
    <name type="scientific">Streptomyces litchfieldiae</name>
    <dbReference type="NCBI Taxonomy" id="3075543"/>
    <lineage>
        <taxon>Bacteria</taxon>
        <taxon>Bacillati</taxon>
        <taxon>Actinomycetota</taxon>
        <taxon>Actinomycetes</taxon>
        <taxon>Kitasatosporales</taxon>
        <taxon>Streptomycetaceae</taxon>
        <taxon>Streptomyces</taxon>
    </lineage>
</organism>
<dbReference type="Proteomes" id="UP001183246">
    <property type="component" value="Unassembled WGS sequence"/>
</dbReference>
<dbReference type="EMBL" id="JAVREL010000017">
    <property type="protein sequence ID" value="MDT0345936.1"/>
    <property type="molecule type" value="Genomic_DNA"/>
</dbReference>
<protein>
    <submittedName>
        <fullName evidence="2">DUF397 domain-containing protein</fullName>
    </submittedName>
</protein>
<gene>
    <name evidence="2" type="ORF">RM590_25600</name>
</gene>
<comment type="caution">
    <text evidence="2">The sequence shown here is derived from an EMBL/GenBank/DDBJ whole genome shotgun (WGS) entry which is preliminary data.</text>
</comment>
<dbReference type="Pfam" id="PF04149">
    <property type="entry name" value="DUF397"/>
    <property type="match status" value="1"/>
</dbReference>
<reference evidence="3" key="1">
    <citation type="submission" date="2023-07" db="EMBL/GenBank/DDBJ databases">
        <title>30 novel species of actinomycetes from the DSMZ collection.</title>
        <authorList>
            <person name="Nouioui I."/>
        </authorList>
    </citation>
    <scope>NUCLEOTIDE SEQUENCE [LARGE SCALE GENOMIC DNA]</scope>
    <source>
        <strain evidence="3">DSM 44938</strain>
    </source>
</reference>
<evidence type="ECO:0000313" key="2">
    <source>
        <dbReference type="EMBL" id="MDT0345936.1"/>
    </source>
</evidence>
<proteinExistence type="predicted"/>
<dbReference type="RefSeq" id="WP_311707153.1">
    <property type="nucleotide sequence ID" value="NZ_JAVREL010000017.1"/>
</dbReference>
<keyword evidence="3" id="KW-1185">Reference proteome</keyword>
<feature type="domain" description="DUF397" evidence="1">
    <location>
        <begin position="9"/>
        <end position="60"/>
    </location>
</feature>
<accession>A0ABU2MWB0</accession>